<dbReference type="AlphaFoldDB" id="A0A1J4KAP2"/>
<evidence type="ECO:0000313" key="3">
    <source>
        <dbReference type="Proteomes" id="UP000179807"/>
    </source>
</evidence>
<feature type="transmembrane region" description="Helical" evidence="1">
    <location>
        <begin position="225"/>
        <end position="244"/>
    </location>
</feature>
<sequence length="435" mass="51323">MENHHFLNDSKVTTSSIYFQGIFTKGEASKILGSCLILWIFALIMSFKTPRLVRESGLFYPYTPENTETSYNLSFKFKPLSYYHRFMHVETSFVRHHEGKLPEKELVNHVTEWVSYGKENLLVYNLTEKNYTQKIHFAENDFAGSNNTFFINDFRFYNFAEVNFIYQTDFSEIAGFNIYYSHGNYNIQCFLEVVRLSLVLCVVFSTLSYHQLITEIKESSTFRKTTFLLGILGVLSLNPFTLFLRYPILNLLTPILEGLFLLYFRVYSLYILNLYSSSDNSISFIEKIFKLYIYIYSVLEIKEIYNQVLPFYHYKSDAFEKTPFSWIIILMSFIYGVVGFLYLFKIYRSHKSNVPFHFNWSFSVTFFVFTLTVFTTMLVNSVFNAILIRPIGNSVMPSLLYHFTYILALLVFQHIACTHDSEIERFVSKKTFLLF</sequence>
<evidence type="ECO:0000313" key="2">
    <source>
        <dbReference type="EMBL" id="OHT06780.1"/>
    </source>
</evidence>
<accession>A0A1J4KAP2</accession>
<evidence type="ECO:0000256" key="1">
    <source>
        <dbReference type="SAM" id="Phobius"/>
    </source>
</evidence>
<organism evidence="2 3">
    <name type="scientific">Tritrichomonas foetus</name>
    <dbReference type="NCBI Taxonomy" id="1144522"/>
    <lineage>
        <taxon>Eukaryota</taxon>
        <taxon>Metamonada</taxon>
        <taxon>Parabasalia</taxon>
        <taxon>Tritrichomonadida</taxon>
        <taxon>Tritrichomonadidae</taxon>
        <taxon>Tritrichomonas</taxon>
    </lineage>
</organism>
<feature type="transmembrane region" description="Helical" evidence="1">
    <location>
        <begin position="324"/>
        <end position="344"/>
    </location>
</feature>
<keyword evidence="1" id="KW-1133">Transmembrane helix</keyword>
<comment type="caution">
    <text evidence="2">The sequence shown here is derived from an EMBL/GenBank/DDBJ whole genome shotgun (WGS) entry which is preliminary data.</text>
</comment>
<feature type="transmembrane region" description="Helical" evidence="1">
    <location>
        <begin position="399"/>
        <end position="417"/>
    </location>
</feature>
<protein>
    <recommendedName>
        <fullName evidence="4">Intimal thickness related receptor IRP domain-containing protein</fullName>
    </recommendedName>
</protein>
<dbReference type="GeneID" id="94827215"/>
<gene>
    <name evidence="2" type="ORF">TRFO_05473</name>
</gene>
<dbReference type="EMBL" id="MLAK01000716">
    <property type="protein sequence ID" value="OHT06780.1"/>
    <property type="molecule type" value="Genomic_DNA"/>
</dbReference>
<keyword evidence="3" id="KW-1185">Reference proteome</keyword>
<feature type="transmembrane region" description="Helical" evidence="1">
    <location>
        <begin position="356"/>
        <end position="379"/>
    </location>
</feature>
<keyword evidence="1" id="KW-0812">Transmembrane</keyword>
<name>A0A1J4KAP2_9EUKA</name>
<dbReference type="RefSeq" id="XP_068359916.1">
    <property type="nucleotide sequence ID" value="XM_068492511.1"/>
</dbReference>
<keyword evidence="1" id="KW-0472">Membrane</keyword>
<proteinExistence type="predicted"/>
<dbReference type="Proteomes" id="UP000179807">
    <property type="component" value="Unassembled WGS sequence"/>
</dbReference>
<dbReference type="VEuPathDB" id="TrichDB:TRFO_05473"/>
<reference evidence="2" key="1">
    <citation type="submission" date="2016-10" db="EMBL/GenBank/DDBJ databases">
        <authorList>
            <person name="Benchimol M."/>
            <person name="Almeida L.G."/>
            <person name="Vasconcelos A.T."/>
            <person name="Perreira-Neves A."/>
            <person name="Rosa I.A."/>
            <person name="Tasca T."/>
            <person name="Bogo M.R."/>
            <person name="de Souza W."/>
        </authorList>
    </citation>
    <scope>NUCLEOTIDE SEQUENCE [LARGE SCALE GENOMIC DNA]</scope>
    <source>
        <strain evidence="2">K</strain>
    </source>
</reference>
<feature type="transmembrane region" description="Helical" evidence="1">
    <location>
        <begin position="28"/>
        <end position="47"/>
    </location>
</feature>
<evidence type="ECO:0008006" key="4">
    <source>
        <dbReference type="Google" id="ProtNLM"/>
    </source>
</evidence>